<feature type="non-terminal residue" evidence="1">
    <location>
        <position position="1"/>
    </location>
</feature>
<evidence type="ECO:0000313" key="1">
    <source>
        <dbReference type="EMBL" id="EFN76597.1"/>
    </source>
</evidence>
<organism evidence="2">
    <name type="scientific">Harpegnathos saltator</name>
    <name type="common">Jerdon's jumping ant</name>
    <dbReference type="NCBI Taxonomy" id="610380"/>
    <lineage>
        <taxon>Eukaryota</taxon>
        <taxon>Metazoa</taxon>
        <taxon>Ecdysozoa</taxon>
        <taxon>Arthropoda</taxon>
        <taxon>Hexapoda</taxon>
        <taxon>Insecta</taxon>
        <taxon>Pterygota</taxon>
        <taxon>Neoptera</taxon>
        <taxon>Endopterygota</taxon>
        <taxon>Hymenoptera</taxon>
        <taxon>Apocrita</taxon>
        <taxon>Aculeata</taxon>
        <taxon>Formicoidea</taxon>
        <taxon>Formicidae</taxon>
        <taxon>Ponerinae</taxon>
        <taxon>Ponerini</taxon>
        <taxon>Harpegnathos</taxon>
    </lineage>
</organism>
<accession>E2C631</accession>
<dbReference type="OrthoDB" id="427960at2759"/>
<evidence type="ECO:0008006" key="3">
    <source>
        <dbReference type="Google" id="ProtNLM"/>
    </source>
</evidence>
<name>E2C631_HARSA</name>
<feature type="non-terminal residue" evidence="1">
    <location>
        <position position="85"/>
    </location>
</feature>
<evidence type="ECO:0000313" key="2">
    <source>
        <dbReference type="Proteomes" id="UP000008237"/>
    </source>
</evidence>
<sequence length="85" mass="9228">LSVSVLDAVKQVLEIAVRSGNIKGTYVKVLRDAAATVAAGAMLLTIRVAEGGGDNLDILEEVRSENQRLRTSYEEIKREVEELGE</sequence>
<dbReference type="EMBL" id="GL452906">
    <property type="protein sequence ID" value="EFN76597.1"/>
    <property type="molecule type" value="Genomic_DNA"/>
</dbReference>
<dbReference type="Proteomes" id="UP000008237">
    <property type="component" value="Unassembled WGS sequence"/>
</dbReference>
<gene>
    <name evidence="1" type="ORF">EAI_00533</name>
</gene>
<dbReference type="InParanoid" id="E2C631"/>
<protein>
    <recommendedName>
        <fullName evidence="3">I/LWEQ domain-containing protein</fullName>
    </recommendedName>
</protein>
<proteinExistence type="predicted"/>
<keyword evidence="2" id="KW-1185">Reference proteome</keyword>
<reference evidence="1 2" key="1">
    <citation type="journal article" date="2010" name="Science">
        <title>Genomic comparison of the ants Camponotus floridanus and Harpegnathos saltator.</title>
        <authorList>
            <person name="Bonasio R."/>
            <person name="Zhang G."/>
            <person name="Ye C."/>
            <person name="Mutti N.S."/>
            <person name="Fang X."/>
            <person name="Qin N."/>
            <person name="Donahue G."/>
            <person name="Yang P."/>
            <person name="Li Q."/>
            <person name="Li C."/>
            <person name="Zhang P."/>
            <person name="Huang Z."/>
            <person name="Berger S.L."/>
            <person name="Reinberg D."/>
            <person name="Wang J."/>
            <person name="Liebig J."/>
        </authorList>
    </citation>
    <scope>NUCLEOTIDE SEQUENCE [LARGE SCALE GENOMIC DNA]</scope>
    <source>
        <strain evidence="1 2">R22 G/1</strain>
    </source>
</reference>
<dbReference type="AlphaFoldDB" id="E2C631"/>